<evidence type="ECO:0000256" key="1">
    <source>
        <dbReference type="SAM" id="MobiDB-lite"/>
    </source>
</evidence>
<keyword evidence="3" id="KW-1185">Reference proteome</keyword>
<feature type="region of interest" description="Disordered" evidence="1">
    <location>
        <begin position="328"/>
        <end position="348"/>
    </location>
</feature>
<dbReference type="AlphaFoldDB" id="A0AAW0KR41"/>
<sequence>MYIRRSIVLWNLASSLPKLRRLHTHSCGRSFPWRHNMEDLAQKWKTLSLTETEDTRVDLSRDKKKLDFVLATKFFTRRSLNIERYDGSVPVQYLCFDRTSFCIQIHNLPFSLLMITVFNLARKSIVKVQDYELGHSKLSTSVLRRTTPRQIIKSESHVEVDSLIREESRMNLTMSMEGLAMEDDRSGGVLVNGETRNAAFIHAPWKHTPNFEEVIRDIDDAIHTNPVVSNSKFDSTIILLVQDDNRCDLIDVAIMKDNPMQYTRSLNINTNKDILNPSVVDSAVGFKVGWADSWLDVSGSKAQPKKNSSKVKFTMKLKSSSFKQGVFKRGSCENSPTQGTWKRLPSRT</sequence>
<name>A0AAW0KR41_QUESU</name>
<gene>
    <name evidence="2" type="ORF">CFP56_015773</name>
</gene>
<organism evidence="2 3">
    <name type="scientific">Quercus suber</name>
    <name type="common">Cork oak</name>
    <dbReference type="NCBI Taxonomy" id="58331"/>
    <lineage>
        <taxon>Eukaryota</taxon>
        <taxon>Viridiplantae</taxon>
        <taxon>Streptophyta</taxon>
        <taxon>Embryophyta</taxon>
        <taxon>Tracheophyta</taxon>
        <taxon>Spermatophyta</taxon>
        <taxon>Magnoliopsida</taxon>
        <taxon>eudicotyledons</taxon>
        <taxon>Gunneridae</taxon>
        <taxon>Pentapetalae</taxon>
        <taxon>rosids</taxon>
        <taxon>fabids</taxon>
        <taxon>Fagales</taxon>
        <taxon>Fagaceae</taxon>
        <taxon>Quercus</taxon>
    </lineage>
</organism>
<evidence type="ECO:0000313" key="3">
    <source>
        <dbReference type="Proteomes" id="UP000237347"/>
    </source>
</evidence>
<accession>A0AAW0KR41</accession>
<protein>
    <submittedName>
        <fullName evidence="2">Uncharacterized protein</fullName>
    </submittedName>
</protein>
<reference evidence="2 3" key="1">
    <citation type="journal article" date="2018" name="Sci. Data">
        <title>The draft genome sequence of cork oak.</title>
        <authorList>
            <person name="Ramos A.M."/>
            <person name="Usie A."/>
            <person name="Barbosa P."/>
            <person name="Barros P.M."/>
            <person name="Capote T."/>
            <person name="Chaves I."/>
            <person name="Simoes F."/>
            <person name="Abreu I."/>
            <person name="Carrasquinho I."/>
            <person name="Faro C."/>
            <person name="Guimaraes J.B."/>
            <person name="Mendonca D."/>
            <person name="Nobrega F."/>
            <person name="Rodrigues L."/>
            <person name="Saibo N.J.M."/>
            <person name="Varela M.C."/>
            <person name="Egas C."/>
            <person name="Matos J."/>
            <person name="Miguel C.M."/>
            <person name="Oliveira M.M."/>
            <person name="Ricardo C.P."/>
            <person name="Goncalves S."/>
        </authorList>
    </citation>
    <scope>NUCLEOTIDE SEQUENCE [LARGE SCALE GENOMIC DNA]</scope>
    <source>
        <strain evidence="3">cv. HL8</strain>
    </source>
</reference>
<dbReference type="EMBL" id="PKMF04000247">
    <property type="protein sequence ID" value="KAK7841118.1"/>
    <property type="molecule type" value="Genomic_DNA"/>
</dbReference>
<dbReference type="Proteomes" id="UP000237347">
    <property type="component" value="Unassembled WGS sequence"/>
</dbReference>
<evidence type="ECO:0000313" key="2">
    <source>
        <dbReference type="EMBL" id="KAK7841118.1"/>
    </source>
</evidence>
<proteinExistence type="predicted"/>
<comment type="caution">
    <text evidence="2">The sequence shown here is derived from an EMBL/GenBank/DDBJ whole genome shotgun (WGS) entry which is preliminary data.</text>
</comment>